<keyword evidence="3" id="KW-0597">Phosphoprotein</keyword>
<evidence type="ECO:0000313" key="10">
    <source>
        <dbReference type="EMBL" id="OUM47987.1"/>
    </source>
</evidence>
<comment type="catalytic activity">
    <reaction evidence="1">
        <text>ATP + protein L-histidine = ADP + protein N-phospho-L-histidine.</text>
        <dbReference type="EC" id="2.7.13.3"/>
    </reaction>
</comment>
<keyword evidence="6" id="KW-0418">Kinase</keyword>
<keyword evidence="4" id="KW-0808">Transferase</keyword>
<comment type="caution">
    <text evidence="10">The sequence shown here is derived from an EMBL/GenBank/DDBJ whole genome shotgun (WGS) entry which is preliminary data.</text>
</comment>
<keyword evidence="8" id="KW-0902">Two-component regulatory system</keyword>
<evidence type="ECO:0000256" key="1">
    <source>
        <dbReference type="ARBA" id="ARBA00000085"/>
    </source>
</evidence>
<evidence type="ECO:0000313" key="11">
    <source>
        <dbReference type="Proteomes" id="UP000195321"/>
    </source>
</evidence>
<dbReference type="PRINTS" id="PR00344">
    <property type="entry name" value="BCTRLSENSOR"/>
</dbReference>
<evidence type="ECO:0000256" key="7">
    <source>
        <dbReference type="ARBA" id="ARBA00022840"/>
    </source>
</evidence>
<evidence type="ECO:0000256" key="8">
    <source>
        <dbReference type="ARBA" id="ARBA00023012"/>
    </source>
</evidence>
<dbReference type="SUPFAM" id="SSF55874">
    <property type="entry name" value="ATPase domain of HSP90 chaperone/DNA topoisomerase II/histidine kinase"/>
    <property type="match status" value="1"/>
</dbReference>
<reference evidence="10 11" key="1">
    <citation type="submission" date="2017-02" db="EMBL/GenBank/DDBJ databases">
        <title>Bacillus pseudomycoides isolate FSL K6-0042.</title>
        <authorList>
            <person name="Kovac J."/>
        </authorList>
    </citation>
    <scope>NUCLEOTIDE SEQUENCE [LARGE SCALE GENOMIC DNA]</scope>
    <source>
        <strain evidence="10 11">FSL K6-0042</strain>
    </source>
</reference>
<evidence type="ECO:0000256" key="3">
    <source>
        <dbReference type="ARBA" id="ARBA00022553"/>
    </source>
</evidence>
<dbReference type="InterPro" id="IPR005467">
    <property type="entry name" value="His_kinase_dom"/>
</dbReference>
<keyword evidence="7" id="KW-0067">ATP-binding</keyword>
<dbReference type="EMBL" id="MWPX01000016">
    <property type="protein sequence ID" value="OUM47987.1"/>
    <property type="molecule type" value="Genomic_DNA"/>
</dbReference>
<sequence length="99" mass="11248">MRYTLKDLININEFKNITEQFYNLTKVPYCLLDNNQNVIFSKGEPFYSTKEKGTGVGLMISYQISESHGGKINIRSQVGKGTTVIVFLPIYNNTVVDFS</sequence>
<evidence type="ECO:0000259" key="9">
    <source>
        <dbReference type="PROSITE" id="PS50109"/>
    </source>
</evidence>
<dbReference type="RefSeq" id="WP_016132583.1">
    <property type="nucleotide sequence ID" value="NZ_CP189809.1"/>
</dbReference>
<dbReference type="AlphaFoldDB" id="A0A1Y3MC01"/>
<dbReference type="EC" id="2.7.13.3" evidence="2"/>
<dbReference type="GO" id="GO:0005524">
    <property type="term" value="F:ATP binding"/>
    <property type="evidence" value="ECO:0007669"/>
    <property type="project" value="UniProtKB-KW"/>
</dbReference>
<dbReference type="Pfam" id="PF02518">
    <property type="entry name" value="HATPase_c"/>
    <property type="match status" value="1"/>
</dbReference>
<evidence type="ECO:0000256" key="6">
    <source>
        <dbReference type="ARBA" id="ARBA00022777"/>
    </source>
</evidence>
<gene>
    <name evidence="10" type="ORF">BW425_14880</name>
</gene>
<dbReference type="Proteomes" id="UP000195321">
    <property type="component" value="Unassembled WGS sequence"/>
</dbReference>
<evidence type="ECO:0000256" key="5">
    <source>
        <dbReference type="ARBA" id="ARBA00022741"/>
    </source>
</evidence>
<dbReference type="PANTHER" id="PTHR43065:SF10">
    <property type="entry name" value="PEROXIDE STRESS-ACTIVATED HISTIDINE KINASE MAK3"/>
    <property type="match status" value="1"/>
</dbReference>
<dbReference type="InterPro" id="IPR036890">
    <property type="entry name" value="HATPase_C_sf"/>
</dbReference>
<evidence type="ECO:0000256" key="4">
    <source>
        <dbReference type="ARBA" id="ARBA00022679"/>
    </source>
</evidence>
<feature type="domain" description="Histidine kinase" evidence="9">
    <location>
        <begin position="44"/>
        <end position="92"/>
    </location>
</feature>
<protein>
    <recommendedName>
        <fullName evidence="2">histidine kinase</fullName>
        <ecNumber evidence="2">2.7.13.3</ecNumber>
    </recommendedName>
</protein>
<dbReference type="PROSITE" id="PS50109">
    <property type="entry name" value="HIS_KIN"/>
    <property type="match status" value="1"/>
</dbReference>
<dbReference type="InterPro" id="IPR004358">
    <property type="entry name" value="Sig_transdc_His_kin-like_C"/>
</dbReference>
<dbReference type="InterPro" id="IPR003594">
    <property type="entry name" value="HATPase_dom"/>
</dbReference>
<name>A0A1Y3MC01_9BACI</name>
<organism evidence="10 11">
    <name type="scientific">Bacillus pseudomycoides</name>
    <dbReference type="NCBI Taxonomy" id="64104"/>
    <lineage>
        <taxon>Bacteria</taxon>
        <taxon>Bacillati</taxon>
        <taxon>Bacillota</taxon>
        <taxon>Bacilli</taxon>
        <taxon>Bacillales</taxon>
        <taxon>Bacillaceae</taxon>
        <taxon>Bacillus</taxon>
        <taxon>Bacillus cereus group</taxon>
    </lineage>
</organism>
<evidence type="ECO:0000256" key="2">
    <source>
        <dbReference type="ARBA" id="ARBA00012438"/>
    </source>
</evidence>
<keyword evidence="5" id="KW-0547">Nucleotide-binding</keyword>
<dbReference type="GO" id="GO:0000160">
    <property type="term" value="P:phosphorelay signal transduction system"/>
    <property type="evidence" value="ECO:0007669"/>
    <property type="project" value="UniProtKB-KW"/>
</dbReference>
<accession>A0A1Y3MC01</accession>
<dbReference type="Gene3D" id="3.30.565.10">
    <property type="entry name" value="Histidine kinase-like ATPase, C-terminal domain"/>
    <property type="match status" value="1"/>
</dbReference>
<dbReference type="GO" id="GO:0004673">
    <property type="term" value="F:protein histidine kinase activity"/>
    <property type="evidence" value="ECO:0007669"/>
    <property type="project" value="UniProtKB-EC"/>
</dbReference>
<proteinExistence type="predicted"/>
<dbReference type="PANTHER" id="PTHR43065">
    <property type="entry name" value="SENSOR HISTIDINE KINASE"/>
    <property type="match status" value="1"/>
</dbReference>